<dbReference type="AlphaFoldDB" id="A0A0D2EBF3"/>
<dbReference type="PANTHER" id="PTHR28094:SF1">
    <property type="entry name" value="MEIOTICALLY UP-REGULATED GENE 113 PROTEIN"/>
    <property type="match status" value="1"/>
</dbReference>
<protein>
    <recommendedName>
        <fullName evidence="2">Bacteriophage T5 Orf172 DNA-binding domain-containing protein</fullName>
    </recommendedName>
</protein>
<dbReference type="InterPro" id="IPR018306">
    <property type="entry name" value="Phage_T5_Orf172_DNA-bd"/>
</dbReference>
<dbReference type="Proteomes" id="UP000054266">
    <property type="component" value="Unassembled WGS sequence"/>
</dbReference>
<dbReference type="Pfam" id="PF10544">
    <property type="entry name" value="T5orf172"/>
    <property type="match status" value="1"/>
</dbReference>
<evidence type="ECO:0000313" key="4">
    <source>
        <dbReference type="Proteomes" id="UP000054266"/>
    </source>
</evidence>
<reference evidence="3 4" key="1">
    <citation type="submission" date="2015-01" db="EMBL/GenBank/DDBJ databases">
        <title>The Genome Sequence of Capronia semiimmersa CBS27337.</title>
        <authorList>
            <consortium name="The Broad Institute Genomics Platform"/>
            <person name="Cuomo C."/>
            <person name="de Hoog S."/>
            <person name="Gorbushina A."/>
            <person name="Stielow B."/>
            <person name="Teixiera M."/>
            <person name="Abouelleil A."/>
            <person name="Chapman S.B."/>
            <person name="Priest M."/>
            <person name="Young S.K."/>
            <person name="Wortman J."/>
            <person name="Nusbaum C."/>
            <person name="Birren B."/>
        </authorList>
    </citation>
    <scope>NUCLEOTIDE SEQUENCE [LARGE SCALE GENOMIC DNA]</scope>
    <source>
        <strain evidence="3 4">CBS 27337</strain>
    </source>
</reference>
<dbReference type="EMBL" id="KN846957">
    <property type="protein sequence ID" value="KIW71612.1"/>
    <property type="molecule type" value="Genomic_DNA"/>
</dbReference>
<feature type="domain" description="Bacteriophage T5 Orf172 DNA-binding" evidence="2">
    <location>
        <begin position="510"/>
        <end position="602"/>
    </location>
</feature>
<accession>A0A0D2EBF3</accession>
<dbReference type="PANTHER" id="PTHR28094">
    <property type="entry name" value="MEIOTICALLY UP-REGULATED GENE 113 PROTEIN"/>
    <property type="match status" value="1"/>
</dbReference>
<organism evidence="3 4">
    <name type="scientific">Phialophora macrospora</name>
    <dbReference type="NCBI Taxonomy" id="1851006"/>
    <lineage>
        <taxon>Eukaryota</taxon>
        <taxon>Fungi</taxon>
        <taxon>Dikarya</taxon>
        <taxon>Ascomycota</taxon>
        <taxon>Pezizomycotina</taxon>
        <taxon>Eurotiomycetes</taxon>
        <taxon>Chaetothyriomycetidae</taxon>
        <taxon>Chaetothyriales</taxon>
        <taxon>Herpotrichiellaceae</taxon>
        <taxon>Phialophora</taxon>
    </lineage>
</organism>
<keyword evidence="4" id="KW-1185">Reference proteome</keyword>
<evidence type="ECO:0000313" key="3">
    <source>
        <dbReference type="EMBL" id="KIW71612.1"/>
    </source>
</evidence>
<gene>
    <name evidence="3" type="ORF">PV04_03755</name>
</gene>
<dbReference type="InterPro" id="IPR053006">
    <property type="entry name" value="Meiosis_regulatory"/>
</dbReference>
<dbReference type="STRING" id="5601.A0A0D2EBF3"/>
<name>A0A0D2EBF3_9EURO</name>
<sequence length="666" mass="73029">MASGILTPRSRRPAFQQGPAFSAIHTLTSHVDHYDASYTPPLATPELEWAETPPATEDPRTPGHDSELNDGVLLPHSPLAIRNTHLERHDVSVLDLSHFDSDVPKQLLSKLSSETSPTRRLFQNELLAVSVTASSRSHPSPSNDNPCAVPDSVLNAKVEQEPSSSTPVQPRPSSNQPSDGTVGTHFVAGRVPAAAGSVKTEGGLAISEGVIAILSQNEISATTSTTAPPPCSTKKQPLTLSVAWALNTNLSTILPFEAVERFQEDCRRCIATTKAGSRCKLSTARTSKANFATELSGALSLLQCSFDFAAFAKHMAPFIESVTYTQAHMKPSRACLDELCSYSGKPREIVTANTHQAKAIANSVEAVFTLWISALMKVPPETKVASPPTKGNTEGVRGALFSTFDFSRIAAEEDHVPYLLDRPTTTATSRAGSSHVADTSDTVSPATGQVMTRPKPARLSTHLNHRFVKYVYSGKDKDATAQQLIRQTLLKPLTSADMHRVGYIYTYWQPPNMGYVKIGYSKDVKKRLADWRRQCGFNLEEHNSGEIRTTARVSHLHRIESLIHAELKDYRLLEPSCTGCGKSHREWFEVRPNHALRVVAKWTNRSFYSGGLLDNSLHEEDIEKLCELIEAEPILPLPPAKQTTKTKVKASRWSSGGGRHDLKERR</sequence>
<feature type="compositionally biased region" description="Polar residues" evidence="1">
    <location>
        <begin position="426"/>
        <end position="450"/>
    </location>
</feature>
<feature type="compositionally biased region" description="Basic and acidic residues" evidence="1">
    <location>
        <begin position="57"/>
        <end position="67"/>
    </location>
</feature>
<feature type="region of interest" description="Disordered" evidence="1">
    <location>
        <begin position="426"/>
        <end position="455"/>
    </location>
</feature>
<dbReference type="HOGENOM" id="CLU_415600_0_0_1"/>
<feature type="compositionally biased region" description="Polar residues" evidence="1">
    <location>
        <begin position="161"/>
        <end position="181"/>
    </location>
</feature>
<proteinExistence type="predicted"/>
<dbReference type="SMART" id="SM00974">
    <property type="entry name" value="T5orf172"/>
    <property type="match status" value="1"/>
</dbReference>
<feature type="region of interest" description="Disordered" evidence="1">
    <location>
        <begin position="52"/>
        <end position="71"/>
    </location>
</feature>
<feature type="region of interest" description="Disordered" evidence="1">
    <location>
        <begin position="638"/>
        <end position="666"/>
    </location>
</feature>
<feature type="region of interest" description="Disordered" evidence="1">
    <location>
        <begin position="157"/>
        <end position="184"/>
    </location>
</feature>
<evidence type="ECO:0000259" key="2">
    <source>
        <dbReference type="SMART" id="SM00974"/>
    </source>
</evidence>
<evidence type="ECO:0000256" key="1">
    <source>
        <dbReference type="SAM" id="MobiDB-lite"/>
    </source>
</evidence>